<keyword evidence="1" id="KW-0808">Transferase</keyword>
<dbReference type="Gene3D" id="3.40.1190.20">
    <property type="match status" value="1"/>
</dbReference>
<sequence length="313" mass="34511">MKFDLIVFGSAFYDTYITSDEFKVKHTQEGMMLCELYGKKIEIKDVVVTTGGGATNAAVCFERMGLQSALVSCLGRDSWGRMVKEQLEQEGVSLLYLQTDKKYKTSSSIALVGNDGDRTILVHRGASNHISWHNVDWNRLDGCWAYISSLGGDFSLLDKILFWANDKKIKLAFNPGGGELKEVNKLNKTLSNLEILLLNKQEAIQLTGDKELKKTWFYECGAQITVVTDGKNGADVFTADKKYYHQDAIKTEAVEVTGAGDGFGSGFVSGIVNELSIEQALKLAAYNSASVVEHIGPKAGILFWPEAKKLLKI</sequence>
<dbReference type="PANTHER" id="PTHR10584">
    <property type="entry name" value="SUGAR KINASE"/>
    <property type="match status" value="1"/>
</dbReference>
<comment type="caution">
    <text evidence="4">The sequence shown here is derived from an EMBL/GenBank/DDBJ whole genome shotgun (WGS) entry which is preliminary data.</text>
</comment>
<dbReference type="GO" id="GO:0016301">
    <property type="term" value="F:kinase activity"/>
    <property type="evidence" value="ECO:0007669"/>
    <property type="project" value="UniProtKB-KW"/>
</dbReference>
<protein>
    <recommendedName>
        <fullName evidence="3">Carbohydrate kinase PfkB domain-containing protein</fullName>
    </recommendedName>
</protein>
<dbReference type="EMBL" id="PCSR01000084">
    <property type="protein sequence ID" value="PIP52980.1"/>
    <property type="molecule type" value="Genomic_DNA"/>
</dbReference>
<dbReference type="AlphaFoldDB" id="A0A2H0B7E7"/>
<evidence type="ECO:0000313" key="5">
    <source>
        <dbReference type="Proteomes" id="UP000229459"/>
    </source>
</evidence>
<keyword evidence="2" id="KW-0418">Kinase</keyword>
<name>A0A2H0B7E7_9BACT</name>
<dbReference type="SUPFAM" id="SSF53613">
    <property type="entry name" value="Ribokinase-like"/>
    <property type="match status" value="1"/>
</dbReference>
<organism evidence="4 5">
    <name type="scientific">Candidatus Beckwithbacteria bacterium CG23_combo_of_CG06-09_8_20_14_all_34_8</name>
    <dbReference type="NCBI Taxonomy" id="1974497"/>
    <lineage>
        <taxon>Bacteria</taxon>
        <taxon>Candidatus Beckwithiibacteriota</taxon>
    </lineage>
</organism>
<evidence type="ECO:0000259" key="3">
    <source>
        <dbReference type="Pfam" id="PF00294"/>
    </source>
</evidence>
<gene>
    <name evidence="4" type="ORF">COX08_03480</name>
</gene>
<feature type="domain" description="Carbohydrate kinase PfkB" evidence="3">
    <location>
        <begin position="5"/>
        <end position="298"/>
    </location>
</feature>
<proteinExistence type="predicted"/>
<accession>A0A2H0B7E7</accession>
<evidence type="ECO:0000313" key="4">
    <source>
        <dbReference type="EMBL" id="PIP52980.1"/>
    </source>
</evidence>
<reference evidence="4 5" key="1">
    <citation type="submission" date="2017-09" db="EMBL/GenBank/DDBJ databases">
        <title>Depth-based differentiation of microbial function through sediment-hosted aquifers and enrichment of novel symbionts in the deep terrestrial subsurface.</title>
        <authorList>
            <person name="Probst A.J."/>
            <person name="Ladd B."/>
            <person name="Jarett J.K."/>
            <person name="Geller-Mcgrath D.E."/>
            <person name="Sieber C.M."/>
            <person name="Emerson J.B."/>
            <person name="Anantharaman K."/>
            <person name="Thomas B.C."/>
            <person name="Malmstrom R."/>
            <person name="Stieglmeier M."/>
            <person name="Klingl A."/>
            <person name="Woyke T."/>
            <person name="Ryan C.M."/>
            <person name="Banfield J.F."/>
        </authorList>
    </citation>
    <scope>NUCLEOTIDE SEQUENCE [LARGE SCALE GENOMIC DNA]</scope>
    <source>
        <strain evidence="4">CG23_combo_of_CG06-09_8_20_14_all_34_8</strain>
    </source>
</reference>
<dbReference type="InterPro" id="IPR029056">
    <property type="entry name" value="Ribokinase-like"/>
</dbReference>
<dbReference type="Pfam" id="PF00294">
    <property type="entry name" value="PfkB"/>
    <property type="match status" value="1"/>
</dbReference>
<dbReference type="Proteomes" id="UP000229459">
    <property type="component" value="Unassembled WGS sequence"/>
</dbReference>
<evidence type="ECO:0000256" key="2">
    <source>
        <dbReference type="ARBA" id="ARBA00022777"/>
    </source>
</evidence>
<evidence type="ECO:0000256" key="1">
    <source>
        <dbReference type="ARBA" id="ARBA00022679"/>
    </source>
</evidence>
<dbReference type="PANTHER" id="PTHR10584:SF166">
    <property type="entry name" value="RIBOKINASE"/>
    <property type="match status" value="1"/>
</dbReference>
<dbReference type="InterPro" id="IPR011611">
    <property type="entry name" value="PfkB_dom"/>
</dbReference>